<keyword evidence="2 5" id="KW-0808">Transferase</keyword>
<dbReference type="InterPro" id="IPR007848">
    <property type="entry name" value="Small_mtfrase_dom"/>
</dbReference>
<dbReference type="PROSITE" id="PS00092">
    <property type="entry name" value="N6_MTASE"/>
    <property type="match status" value="1"/>
</dbReference>
<evidence type="ECO:0000259" key="6">
    <source>
        <dbReference type="Pfam" id="PF05175"/>
    </source>
</evidence>
<dbReference type="InterPro" id="IPR004556">
    <property type="entry name" value="HemK-like"/>
</dbReference>
<accession>A0AAC9WM31</accession>
<dbReference type="Pfam" id="PF17827">
    <property type="entry name" value="PrmC_N"/>
    <property type="match status" value="1"/>
</dbReference>
<protein>
    <recommendedName>
        <fullName evidence="5">Release factor glutamine methyltransferase</fullName>
        <shortName evidence="5">RF MTase</shortName>
        <ecNumber evidence="5">2.1.1.297</ecNumber>
    </recommendedName>
    <alternativeName>
        <fullName evidence="5">N5-glutamine methyltransferase PrmC</fullName>
    </alternativeName>
    <alternativeName>
        <fullName evidence="5">Protein-(glutamine-N5) MTase PrmC</fullName>
    </alternativeName>
    <alternativeName>
        <fullName evidence="5">Protein-glutamine N-methyltransferase PrmC</fullName>
    </alternativeName>
</protein>
<dbReference type="RefSeq" id="WP_085236772.1">
    <property type="nucleotide sequence ID" value="NZ_CP020773.1"/>
</dbReference>
<dbReference type="Gene3D" id="1.10.8.10">
    <property type="entry name" value="DNA helicase RuvA subunit, C-terminal domain"/>
    <property type="match status" value="1"/>
</dbReference>
<dbReference type="InterPro" id="IPR019874">
    <property type="entry name" value="RF_methyltr_PrmC"/>
</dbReference>
<dbReference type="EC" id="2.1.1.297" evidence="5"/>
<dbReference type="NCBIfam" id="TIGR03534">
    <property type="entry name" value="RF_mod_PrmC"/>
    <property type="match status" value="1"/>
</dbReference>
<dbReference type="Pfam" id="PF05175">
    <property type="entry name" value="MTS"/>
    <property type="match status" value="1"/>
</dbReference>
<evidence type="ECO:0000313" key="8">
    <source>
        <dbReference type="EMBL" id="ARJ50282.1"/>
    </source>
</evidence>
<dbReference type="InterPro" id="IPR002052">
    <property type="entry name" value="DNA_methylase_N6_adenine_CS"/>
</dbReference>
<reference evidence="8 9" key="1">
    <citation type="submission" date="2017-04" db="EMBL/GenBank/DDBJ databases">
        <authorList>
            <person name="Veseli I.A."/>
            <person name="Tang C."/>
            <person name="Pombert J.-F."/>
        </authorList>
    </citation>
    <scope>NUCLEOTIDE SEQUENCE [LARGE SCALE GENOMIC DNA]</scope>
    <source>
        <strain evidence="8 9">ATCC 700373</strain>
    </source>
</reference>
<dbReference type="KEGG" id="slz:B5P37_02595"/>
<dbReference type="Proteomes" id="UP000242864">
    <property type="component" value="Chromosome"/>
</dbReference>
<keyword evidence="1 5" id="KW-0489">Methyltransferase</keyword>
<dbReference type="GO" id="GO:0102559">
    <property type="term" value="F:peptide chain release factor N(5)-glutamine methyltransferase activity"/>
    <property type="evidence" value="ECO:0007669"/>
    <property type="project" value="UniProtKB-EC"/>
</dbReference>
<dbReference type="Gene3D" id="3.40.50.150">
    <property type="entry name" value="Vaccinia Virus protein VP39"/>
    <property type="match status" value="1"/>
</dbReference>
<evidence type="ECO:0000256" key="1">
    <source>
        <dbReference type="ARBA" id="ARBA00022603"/>
    </source>
</evidence>
<feature type="domain" description="Release factor glutamine methyltransferase N-terminal" evidence="7">
    <location>
        <begin position="6"/>
        <end position="73"/>
    </location>
</feature>
<dbReference type="InterPro" id="IPR050320">
    <property type="entry name" value="N5-glutamine_MTase"/>
</dbReference>
<dbReference type="HAMAP" id="MF_02126">
    <property type="entry name" value="RF_methyltr_PrmC"/>
    <property type="match status" value="1"/>
</dbReference>
<dbReference type="AlphaFoldDB" id="A0AAC9WM31"/>
<comment type="catalytic activity">
    <reaction evidence="4 5">
        <text>L-glutaminyl-[peptide chain release factor] + S-adenosyl-L-methionine = N(5)-methyl-L-glutaminyl-[peptide chain release factor] + S-adenosyl-L-homocysteine + H(+)</text>
        <dbReference type="Rhea" id="RHEA:42896"/>
        <dbReference type="Rhea" id="RHEA-COMP:10271"/>
        <dbReference type="Rhea" id="RHEA-COMP:10272"/>
        <dbReference type="ChEBI" id="CHEBI:15378"/>
        <dbReference type="ChEBI" id="CHEBI:30011"/>
        <dbReference type="ChEBI" id="CHEBI:57856"/>
        <dbReference type="ChEBI" id="CHEBI:59789"/>
        <dbReference type="ChEBI" id="CHEBI:61891"/>
        <dbReference type="EC" id="2.1.1.297"/>
    </reaction>
</comment>
<feature type="binding site" evidence="5">
    <location>
        <begin position="183"/>
        <end position="186"/>
    </location>
    <ligand>
        <name>substrate</name>
    </ligand>
</feature>
<evidence type="ECO:0000256" key="2">
    <source>
        <dbReference type="ARBA" id="ARBA00022679"/>
    </source>
</evidence>
<dbReference type="CDD" id="cd02440">
    <property type="entry name" value="AdoMet_MTases"/>
    <property type="match status" value="1"/>
</dbReference>
<organism evidence="8 9">
    <name type="scientific">Staphylococcus lutrae</name>
    <dbReference type="NCBI Taxonomy" id="155085"/>
    <lineage>
        <taxon>Bacteria</taxon>
        <taxon>Bacillati</taxon>
        <taxon>Bacillota</taxon>
        <taxon>Bacilli</taxon>
        <taxon>Bacillales</taxon>
        <taxon>Staphylococcaceae</taxon>
        <taxon>Staphylococcus</taxon>
    </lineage>
</organism>
<feature type="binding site" evidence="5">
    <location>
        <position position="139"/>
    </location>
    <ligand>
        <name>S-adenosyl-L-methionine</name>
        <dbReference type="ChEBI" id="CHEBI:59789"/>
    </ligand>
</feature>
<keyword evidence="3 5" id="KW-0949">S-adenosyl-L-methionine</keyword>
<dbReference type="InterPro" id="IPR029063">
    <property type="entry name" value="SAM-dependent_MTases_sf"/>
</dbReference>
<dbReference type="GO" id="GO:0032259">
    <property type="term" value="P:methylation"/>
    <property type="evidence" value="ECO:0007669"/>
    <property type="project" value="UniProtKB-KW"/>
</dbReference>
<dbReference type="InterPro" id="IPR040758">
    <property type="entry name" value="PrmC_N"/>
</dbReference>
<feature type="binding site" evidence="5">
    <location>
        <position position="183"/>
    </location>
    <ligand>
        <name>S-adenosyl-L-methionine</name>
        <dbReference type="ChEBI" id="CHEBI:59789"/>
    </ligand>
</feature>
<feature type="binding site" evidence="5">
    <location>
        <begin position="116"/>
        <end position="120"/>
    </location>
    <ligand>
        <name>S-adenosyl-L-methionine</name>
        <dbReference type="ChEBI" id="CHEBI:59789"/>
    </ligand>
</feature>
<dbReference type="PANTHER" id="PTHR18895">
    <property type="entry name" value="HEMK METHYLTRANSFERASE"/>
    <property type="match status" value="1"/>
</dbReference>
<comment type="caution">
    <text evidence="5">Lacks conserved residue(s) required for the propagation of feature annotation.</text>
</comment>
<evidence type="ECO:0000313" key="9">
    <source>
        <dbReference type="Proteomes" id="UP000242864"/>
    </source>
</evidence>
<dbReference type="SUPFAM" id="SSF53335">
    <property type="entry name" value="S-adenosyl-L-methionine-dependent methyltransferases"/>
    <property type="match status" value="1"/>
</dbReference>
<evidence type="ECO:0000259" key="7">
    <source>
        <dbReference type="Pfam" id="PF17827"/>
    </source>
</evidence>
<name>A0AAC9WM31_9STAP</name>
<dbReference type="GO" id="GO:0003676">
    <property type="term" value="F:nucleic acid binding"/>
    <property type="evidence" value="ECO:0007669"/>
    <property type="project" value="InterPro"/>
</dbReference>
<sequence>MDYKTWRQQAEQQMQWKGYEATSVKWLIMDTLQWSSAQAVMHEMDSIPEKTMRLLDERLLQLLSGRPVQYVVGQAAFYGRQFKVTPDVLIPRPETEEVVQYFLSKMKQPGTVADIGVGSGAIAVTLKAENEALEVIATDISAEALEVARDNARAHQQHITFYEGDALQPLINNAIRLDGLISNPPYIGVNEREWMDAHVIAHEPHVALFADNEGFQVYESILRDLPKVMREGAPVVFEIGFQQGKALTTLMASWYPHIATEVLEDINGNARMFYFNWTSSS</sequence>
<comment type="similarity">
    <text evidence="5">Belongs to the protein N5-glutamine methyltransferase family. PrmC subfamily.</text>
</comment>
<comment type="function">
    <text evidence="5">Methylates the class 1 translation termination release factors RF1/PrfA and RF2/PrfB on the glutamine residue of the universally conserved GGQ motif.</text>
</comment>
<evidence type="ECO:0000256" key="5">
    <source>
        <dbReference type="HAMAP-Rule" id="MF_02126"/>
    </source>
</evidence>
<gene>
    <name evidence="5" type="primary">prmC</name>
    <name evidence="8" type="ORF">B5P37_02595</name>
</gene>
<proteinExistence type="inferred from homology"/>
<dbReference type="PANTHER" id="PTHR18895:SF74">
    <property type="entry name" value="MTRF1L RELEASE FACTOR GLUTAMINE METHYLTRANSFERASE"/>
    <property type="match status" value="1"/>
</dbReference>
<keyword evidence="9" id="KW-1185">Reference proteome</keyword>
<evidence type="ECO:0000256" key="4">
    <source>
        <dbReference type="ARBA" id="ARBA00048391"/>
    </source>
</evidence>
<evidence type="ECO:0000256" key="3">
    <source>
        <dbReference type="ARBA" id="ARBA00022691"/>
    </source>
</evidence>
<dbReference type="EMBL" id="CP020773">
    <property type="protein sequence ID" value="ARJ50282.1"/>
    <property type="molecule type" value="Genomic_DNA"/>
</dbReference>
<dbReference type="NCBIfam" id="TIGR00536">
    <property type="entry name" value="hemK_fam"/>
    <property type="match status" value="1"/>
</dbReference>
<feature type="domain" description="Methyltransferase small" evidence="6">
    <location>
        <begin position="102"/>
        <end position="188"/>
    </location>
</feature>